<evidence type="ECO:0000259" key="1">
    <source>
        <dbReference type="Pfam" id="PF14534"/>
    </source>
</evidence>
<dbReference type="SUPFAM" id="SSF54427">
    <property type="entry name" value="NTF2-like"/>
    <property type="match status" value="1"/>
</dbReference>
<protein>
    <submittedName>
        <fullName evidence="3">DUF4440 domain-containing protein</fullName>
    </submittedName>
</protein>
<dbReference type="STRING" id="70415.A0A5S6QL03"/>
<dbReference type="AlphaFoldDB" id="A0A5S6QL03"/>
<reference evidence="3" key="1">
    <citation type="submission" date="2019-12" db="UniProtKB">
        <authorList>
            <consortium name="WormBaseParasite"/>
        </authorList>
    </citation>
    <scope>IDENTIFICATION</scope>
</reference>
<dbReference type="InterPro" id="IPR027843">
    <property type="entry name" value="DUF4440"/>
</dbReference>
<dbReference type="InterPro" id="IPR032710">
    <property type="entry name" value="NTF2-like_dom_sf"/>
</dbReference>
<name>A0A5S6QL03_TRIMR</name>
<proteinExistence type="predicted"/>
<organism evidence="2 3">
    <name type="scientific">Trichuris muris</name>
    <name type="common">Mouse whipworm</name>
    <dbReference type="NCBI Taxonomy" id="70415"/>
    <lineage>
        <taxon>Eukaryota</taxon>
        <taxon>Metazoa</taxon>
        <taxon>Ecdysozoa</taxon>
        <taxon>Nematoda</taxon>
        <taxon>Enoplea</taxon>
        <taxon>Dorylaimia</taxon>
        <taxon>Trichinellida</taxon>
        <taxon>Trichuridae</taxon>
        <taxon>Trichuris</taxon>
    </lineage>
</organism>
<dbReference type="Proteomes" id="UP000046395">
    <property type="component" value="Unassembled WGS sequence"/>
</dbReference>
<dbReference type="WBParaSite" id="TMUE_2000007854.1">
    <property type="protein sequence ID" value="TMUE_2000007854.1"/>
    <property type="gene ID" value="WBGene00300032"/>
</dbReference>
<feature type="domain" description="DUF4440" evidence="1">
    <location>
        <begin position="6"/>
        <end position="97"/>
    </location>
</feature>
<evidence type="ECO:0000313" key="3">
    <source>
        <dbReference type="WBParaSite" id="TMUE_2000007854.1"/>
    </source>
</evidence>
<evidence type="ECO:0000313" key="2">
    <source>
        <dbReference type="Proteomes" id="UP000046395"/>
    </source>
</evidence>
<dbReference type="Pfam" id="PF14534">
    <property type="entry name" value="DUF4440"/>
    <property type="match status" value="1"/>
</dbReference>
<accession>A0A5S6QL03</accession>
<sequence>MAVVVRNKSASAVAALHTECHHFVPPGWQPAEGRKAVEAYLKRDFAKGVKTVATNRTELQLLGNVAVQYGTYKLEGFRGSETESFVYIWKNIAHKWYIHVDCFNIISAAKQ</sequence>
<dbReference type="Gene3D" id="3.10.450.50">
    <property type="match status" value="1"/>
</dbReference>
<keyword evidence="2" id="KW-1185">Reference proteome</keyword>